<reference evidence="1 2" key="1">
    <citation type="journal article" date="2015" name="Genome Biol.">
        <title>Comparative genomics of Steinernema reveals deeply conserved gene regulatory networks.</title>
        <authorList>
            <person name="Dillman A.R."/>
            <person name="Macchietto M."/>
            <person name="Porter C.F."/>
            <person name="Rogers A."/>
            <person name="Williams B."/>
            <person name="Antoshechkin I."/>
            <person name="Lee M.M."/>
            <person name="Goodwin Z."/>
            <person name="Lu X."/>
            <person name="Lewis E.E."/>
            <person name="Goodrich-Blair H."/>
            <person name="Stock S.P."/>
            <person name="Adams B.J."/>
            <person name="Sternberg P.W."/>
            <person name="Mortazavi A."/>
        </authorList>
    </citation>
    <scope>NUCLEOTIDE SEQUENCE [LARGE SCALE GENOMIC DNA]</scope>
    <source>
        <strain evidence="1 2">ALL</strain>
    </source>
</reference>
<proteinExistence type="predicted"/>
<comment type="caution">
    <text evidence="1">The sequence shown here is derived from an EMBL/GenBank/DDBJ whole genome shotgun (WGS) entry which is preliminary data.</text>
</comment>
<protein>
    <submittedName>
        <fullName evidence="1">Uncharacterized protein</fullName>
    </submittedName>
</protein>
<dbReference type="Proteomes" id="UP000298663">
    <property type="component" value="Unassembled WGS sequence"/>
</dbReference>
<evidence type="ECO:0000313" key="2">
    <source>
        <dbReference type="Proteomes" id="UP000298663"/>
    </source>
</evidence>
<gene>
    <name evidence="1" type="ORF">L596_009553</name>
</gene>
<organism evidence="1 2">
    <name type="scientific">Steinernema carpocapsae</name>
    <name type="common">Entomopathogenic nematode</name>
    <dbReference type="NCBI Taxonomy" id="34508"/>
    <lineage>
        <taxon>Eukaryota</taxon>
        <taxon>Metazoa</taxon>
        <taxon>Ecdysozoa</taxon>
        <taxon>Nematoda</taxon>
        <taxon>Chromadorea</taxon>
        <taxon>Rhabditida</taxon>
        <taxon>Tylenchina</taxon>
        <taxon>Panagrolaimomorpha</taxon>
        <taxon>Strongyloidoidea</taxon>
        <taxon>Steinernematidae</taxon>
        <taxon>Steinernema</taxon>
    </lineage>
</organism>
<name>A0A4U5PH01_STECR</name>
<keyword evidence="2" id="KW-1185">Reference proteome</keyword>
<evidence type="ECO:0000313" key="1">
    <source>
        <dbReference type="EMBL" id="TKR95374.1"/>
    </source>
</evidence>
<sequence>MNFTPTIFCHSSQSLLTSYDIFNLNQLNSSVWTRDIDDYRKYDYCLTICCSKAENSTQWFSCFTDLSGLFTPVESILAKQKTLRLTTLKIIDHSDIDTFDDNFKEISLQQIQNFLVPFIQSHLASRPSFIEHLVPNFPKIHFADRSCRHLQLVYSGQNSLHFLKHQLEYDHLETLELRGAWPAGTSHLTAEFFKKPSCKAIDTIFVHLPKKTFSVMLDRFIQNQPDMELTGPTELTLKDARKFYAGYQHQTSCKSGILWIAGSKWLYAVIKNGFVAAAACSI</sequence>
<dbReference type="AlphaFoldDB" id="A0A4U5PH01"/>
<reference evidence="1 2" key="2">
    <citation type="journal article" date="2019" name="G3 (Bethesda)">
        <title>Hybrid Assembly of the Genome of the Entomopathogenic Nematode Steinernema carpocapsae Identifies the X-Chromosome.</title>
        <authorList>
            <person name="Serra L."/>
            <person name="Macchietto M."/>
            <person name="Macias-Munoz A."/>
            <person name="McGill C.J."/>
            <person name="Rodriguez I.M."/>
            <person name="Rodriguez B."/>
            <person name="Murad R."/>
            <person name="Mortazavi A."/>
        </authorList>
    </citation>
    <scope>NUCLEOTIDE SEQUENCE [LARGE SCALE GENOMIC DNA]</scope>
    <source>
        <strain evidence="1 2">ALL</strain>
    </source>
</reference>
<dbReference type="EMBL" id="AZBU02000002">
    <property type="protein sequence ID" value="TKR95374.1"/>
    <property type="molecule type" value="Genomic_DNA"/>
</dbReference>
<accession>A0A4U5PH01</accession>